<dbReference type="InterPro" id="IPR022689">
    <property type="entry name" value="Iron_dep_repressor"/>
</dbReference>
<sequence length="220" mass="25142">MLITLTEENYLKAIYHLGQKSDKEISTNAIAEKIEAKASSVTDMLKKLADKKLISYRKYKGVTLTEKGRLTAVDIIRKHRLWEVFLVDKLNFSWDEVHEVAEQLEHIKSPKLINELDAYLDFPTHDPHGDPIPDKNGQIQRTDKITLSQAVINQTYICVGVIDSSSDFLKYLDKYNIGIGSEITVLEREEFDQSITIEIKGKTVVMSKIISTNIYVKKNI</sequence>
<dbReference type="PANTHER" id="PTHR33238:SF7">
    <property type="entry name" value="IRON-DEPENDENT TRANSCRIPTIONAL REGULATOR"/>
    <property type="match status" value="1"/>
</dbReference>
<dbReference type="PANTHER" id="PTHR33238">
    <property type="entry name" value="IRON (METAL) DEPENDENT REPRESSOR, DTXR FAMILY"/>
    <property type="match status" value="1"/>
</dbReference>
<dbReference type="SUPFAM" id="SSF47979">
    <property type="entry name" value="Iron-dependent repressor protein, dimerization domain"/>
    <property type="match status" value="1"/>
</dbReference>
<keyword evidence="5" id="KW-0804">Transcription</keyword>
<evidence type="ECO:0000256" key="4">
    <source>
        <dbReference type="ARBA" id="ARBA00023125"/>
    </source>
</evidence>
<evidence type="ECO:0000256" key="2">
    <source>
        <dbReference type="ARBA" id="ARBA00022386"/>
    </source>
</evidence>
<dbReference type="Proteomes" id="UP000216840">
    <property type="component" value="Unassembled WGS sequence"/>
</dbReference>
<comment type="similarity">
    <text evidence="1">Belongs to the DtxR/MntR family.</text>
</comment>
<dbReference type="GO" id="GO:0046983">
    <property type="term" value="F:protein dimerization activity"/>
    <property type="evidence" value="ECO:0007669"/>
    <property type="project" value="InterPro"/>
</dbReference>
<dbReference type="Gene3D" id="1.10.10.10">
    <property type="entry name" value="Winged helix-like DNA-binding domain superfamily/Winged helix DNA-binding domain"/>
    <property type="match status" value="1"/>
</dbReference>
<dbReference type="InterPro" id="IPR036390">
    <property type="entry name" value="WH_DNA-bd_sf"/>
</dbReference>
<evidence type="ECO:0000313" key="9">
    <source>
        <dbReference type="Proteomes" id="UP000216840"/>
    </source>
</evidence>
<dbReference type="RefSeq" id="WP_094966806.1">
    <property type="nucleotide sequence ID" value="NZ_NGJN01000001.1"/>
</dbReference>
<gene>
    <name evidence="8" type="ORF">CA834_01060</name>
</gene>
<keyword evidence="4" id="KW-0238">DNA-binding</keyword>
<organism evidence="8 9">
    <name type="scientific">Winogradskyella aurantia</name>
    <dbReference type="NCBI Taxonomy" id="1915063"/>
    <lineage>
        <taxon>Bacteria</taxon>
        <taxon>Pseudomonadati</taxon>
        <taxon>Bacteroidota</taxon>
        <taxon>Flavobacteriia</taxon>
        <taxon>Flavobacteriales</taxon>
        <taxon>Flavobacteriaceae</taxon>
        <taxon>Winogradskyella</taxon>
    </lineage>
</organism>
<dbReference type="InterPro" id="IPR036421">
    <property type="entry name" value="Fe_dep_repressor_sf"/>
</dbReference>
<dbReference type="InterPro" id="IPR036388">
    <property type="entry name" value="WH-like_DNA-bd_sf"/>
</dbReference>
<dbReference type="GO" id="GO:0003677">
    <property type="term" value="F:DNA binding"/>
    <property type="evidence" value="ECO:0007669"/>
    <property type="project" value="UniProtKB-KW"/>
</dbReference>
<dbReference type="SUPFAM" id="SSF46785">
    <property type="entry name" value="Winged helix' DNA-binding domain"/>
    <property type="match status" value="1"/>
</dbReference>
<protein>
    <recommendedName>
        <fullName evidence="2">Transcriptional regulator MntR</fullName>
    </recommendedName>
</protein>
<comment type="function">
    <text evidence="6">In the presence of manganese, represses expression of mntH and mntS. Up-regulates expression of mntP.</text>
</comment>
<keyword evidence="3" id="KW-0805">Transcription regulation</keyword>
<evidence type="ECO:0000313" key="8">
    <source>
        <dbReference type="EMBL" id="OZV70732.1"/>
    </source>
</evidence>
<dbReference type="SMART" id="SM00899">
    <property type="entry name" value="FeoA"/>
    <property type="match status" value="1"/>
</dbReference>
<keyword evidence="9" id="KW-1185">Reference proteome</keyword>
<dbReference type="InterPro" id="IPR001367">
    <property type="entry name" value="Fe_dep_repressor"/>
</dbReference>
<feature type="domain" description="HTH dtxR-type" evidence="7">
    <location>
        <begin position="1"/>
        <end position="65"/>
    </location>
</feature>
<dbReference type="Pfam" id="PF04023">
    <property type="entry name" value="FeoA"/>
    <property type="match status" value="1"/>
</dbReference>
<evidence type="ECO:0000256" key="6">
    <source>
        <dbReference type="ARBA" id="ARBA00025185"/>
    </source>
</evidence>
<evidence type="ECO:0000256" key="1">
    <source>
        <dbReference type="ARBA" id="ARBA00007871"/>
    </source>
</evidence>
<dbReference type="InterPro" id="IPR038157">
    <property type="entry name" value="FeoA_core_dom"/>
</dbReference>
<evidence type="ECO:0000259" key="7">
    <source>
        <dbReference type="PROSITE" id="PS50944"/>
    </source>
</evidence>
<dbReference type="GO" id="GO:0003700">
    <property type="term" value="F:DNA-binding transcription factor activity"/>
    <property type="evidence" value="ECO:0007669"/>
    <property type="project" value="InterPro"/>
</dbReference>
<dbReference type="SMART" id="SM00529">
    <property type="entry name" value="HTH_DTXR"/>
    <property type="match status" value="1"/>
</dbReference>
<dbReference type="AlphaFoldDB" id="A0A265UZT6"/>
<accession>A0A265UZT6</accession>
<proteinExistence type="inferred from homology"/>
<dbReference type="EMBL" id="NGJN01000001">
    <property type="protein sequence ID" value="OZV70732.1"/>
    <property type="molecule type" value="Genomic_DNA"/>
</dbReference>
<evidence type="ECO:0000256" key="5">
    <source>
        <dbReference type="ARBA" id="ARBA00023163"/>
    </source>
</evidence>
<dbReference type="GO" id="GO:0046914">
    <property type="term" value="F:transition metal ion binding"/>
    <property type="evidence" value="ECO:0007669"/>
    <property type="project" value="InterPro"/>
</dbReference>
<evidence type="ECO:0000256" key="3">
    <source>
        <dbReference type="ARBA" id="ARBA00023015"/>
    </source>
</evidence>
<dbReference type="OrthoDB" id="9791355at2"/>
<dbReference type="InterPro" id="IPR007167">
    <property type="entry name" value="Fe-transptr_FeoA-like"/>
</dbReference>
<dbReference type="Pfam" id="PF02742">
    <property type="entry name" value="Fe_dep_repr_C"/>
    <property type="match status" value="1"/>
</dbReference>
<name>A0A265UZT6_9FLAO</name>
<dbReference type="Gene3D" id="1.10.60.10">
    <property type="entry name" value="Iron dependent repressor, metal binding and dimerisation domain"/>
    <property type="match status" value="1"/>
</dbReference>
<dbReference type="InterPro" id="IPR022687">
    <property type="entry name" value="HTH_DTXR"/>
</dbReference>
<comment type="caution">
    <text evidence="8">The sequence shown here is derived from an EMBL/GenBank/DDBJ whole genome shotgun (WGS) entry which is preliminary data.</text>
</comment>
<dbReference type="InterPro" id="IPR050536">
    <property type="entry name" value="DtxR_MntR_Metal-Reg"/>
</dbReference>
<dbReference type="Gene3D" id="2.30.30.90">
    <property type="match status" value="1"/>
</dbReference>
<dbReference type="Pfam" id="PF01325">
    <property type="entry name" value="Fe_dep_repress"/>
    <property type="match status" value="1"/>
</dbReference>
<dbReference type="PROSITE" id="PS50944">
    <property type="entry name" value="HTH_DTXR"/>
    <property type="match status" value="1"/>
</dbReference>
<reference evidence="8 9" key="1">
    <citation type="submission" date="2017-05" db="EMBL/GenBank/DDBJ databases">
        <title>The draft genome sequence of Idiomarina salinarum WNB302.</title>
        <authorList>
            <person name="Sun Y."/>
            <person name="Chen B."/>
            <person name="Du Z."/>
        </authorList>
    </citation>
    <scope>NUCLEOTIDE SEQUENCE [LARGE SCALE GENOMIC DNA]</scope>
    <source>
        <strain evidence="8 9">WNB302</strain>
    </source>
</reference>